<dbReference type="EMBL" id="GG663747">
    <property type="protein sequence ID" value="EEH52800.1"/>
    <property type="molecule type" value="Genomic_DNA"/>
</dbReference>
<evidence type="ECO:0000256" key="3">
    <source>
        <dbReference type="PROSITE-ProRule" id="PRU00708"/>
    </source>
</evidence>
<feature type="compositionally biased region" description="Low complexity" evidence="4">
    <location>
        <begin position="44"/>
        <end position="61"/>
    </location>
</feature>
<dbReference type="PANTHER" id="PTHR47447:SF17">
    <property type="entry name" value="OS12G0638900 PROTEIN"/>
    <property type="match status" value="1"/>
</dbReference>
<feature type="compositionally biased region" description="Basic residues" evidence="4">
    <location>
        <begin position="68"/>
        <end position="80"/>
    </location>
</feature>
<proteinExistence type="inferred from homology"/>
<feature type="compositionally biased region" description="Gly residues" evidence="4">
    <location>
        <begin position="81"/>
        <end position="103"/>
    </location>
</feature>
<feature type="region of interest" description="Disordered" evidence="4">
    <location>
        <begin position="1"/>
        <end position="120"/>
    </location>
</feature>
<gene>
    <name evidence="5" type="ORF">MICPUCDRAFT_52699</name>
</gene>
<dbReference type="Proteomes" id="UP000001876">
    <property type="component" value="Unassembled WGS sequence"/>
</dbReference>
<dbReference type="RefSeq" id="XP_003062861.1">
    <property type="nucleotide sequence ID" value="XM_003062815.1"/>
</dbReference>
<dbReference type="KEGG" id="mpp:MICPUCDRAFT_52699"/>
<dbReference type="STRING" id="564608.C1N4W1"/>
<evidence type="ECO:0000313" key="5">
    <source>
        <dbReference type="EMBL" id="EEH52800.1"/>
    </source>
</evidence>
<dbReference type="Gene3D" id="1.25.40.10">
    <property type="entry name" value="Tetratricopeptide repeat domain"/>
    <property type="match status" value="3"/>
</dbReference>
<keyword evidence="2" id="KW-0677">Repeat</keyword>
<keyword evidence="6" id="KW-1185">Reference proteome</keyword>
<comment type="similarity">
    <text evidence="1">Belongs to the PPR family. P subfamily.</text>
</comment>
<dbReference type="NCBIfam" id="TIGR00756">
    <property type="entry name" value="PPR"/>
    <property type="match status" value="1"/>
</dbReference>
<dbReference type="PROSITE" id="PS51375">
    <property type="entry name" value="PPR"/>
    <property type="match status" value="1"/>
</dbReference>
<dbReference type="GeneID" id="9688506"/>
<evidence type="ECO:0000256" key="2">
    <source>
        <dbReference type="ARBA" id="ARBA00022737"/>
    </source>
</evidence>
<sequence>MASALALTSVRGVVPPRANDANARSHRALSRRPRHRAWSVSVHAASAGEGSSADSSSRASDPPGPPRGRGRSVSRGRRGGGGRGGSRGRGSARGGRARGGGRGGRGRGERGRGAGRKSVDGASAIASAVELATRLRLSRGVESLPSARDVGHCLADCKDVRSEEASDAAWELYVAARDAGVVGRFNIRDHNFALGAVSQGVDGPSRVTSIWDAITRAAVPPNGVTMALLARGLCRSSADVASTLAVLREGIVRGAAVDAYVLNVLLNSCLRDVSRRGKEAIEDESNVTAVDLGKIKEAALLVWDAGKDMHNERTLTSVVKVLGDCGDHASAVRTFDEAWAKGTPVDVDCLATALRVMSSAPAELYTSRDVLALYRRAQKERGIRPNTFCANVVLAACSRDGNWNSALSLWRHMLRRSAPAPDKASLASVILACGRVGRGELALRAFEEGKSAGVECDVVIVNVLLDACAKSDRPPGEALDILMDAIESRIAVDACTISSLLTAYCSGSSVAEPGMLDQAFAIVELGRFLRVEPTPAVINSLLRACVAAGDLPRAVRAFEEAAVVGAGPDDIAVADSSSVSVLVEGYAATGDVAAAASMLDLGRDLGIEIAESTVVLLIKSLVNAGDVEAATRAYDDAVKTHEMTPTLPMINALLAGLARSGSWREAIRLVSDDVIGSASVAADNKLIALFTEAFEVGGEEEQAKVAAQMGLWLTGSDDALVAHLIAEDERVGERV</sequence>
<evidence type="ECO:0000256" key="4">
    <source>
        <dbReference type="SAM" id="MobiDB-lite"/>
    </source>
</evidence>
<feature type="compositionally biased region" description="Basic residues" evidence="4">
    <location>
        <begin position="24"/>
        <end position="37"/>
    </location>
</feature>
<dbReference type="Pfam" id="PF01535">
    <property type="entry name" value="PPR"/>
    <property type="match status" value="2"/>
</dbReference>
<dbReference type="OrthoDB" id="42736at2759"/>
<evidence type="ECO:0000256" key="1">
    <source>
        <dbReference type="ARBA" id="ARBA00007626"/>
    </source>
</evidence>
<accession>C1N4W1</accession>
<feature type="repeat" description="PPR" evidence="3">
    <location>
        <begin position="386"/>
        <end position="420"/>
    </location>
</feature>
<dbReference type="AlphaFoldDB" id="C1N4W1"/>
<dbReference type="InterPro" id="IPR011990">
    <property type="entry name" value="TPR-like_helical_dom_sf"/>
</dbReference>
<dbReference type="PANTHER" id="PTHR47447">
    <property type="entry name" value="OS03G0856100 PROTEIN"/>
    <property type="match status" value="1"/>
</dbReference>
<reference evidence="5 6" key="1">
    <citation type="journal article" date="2009" name="Science">
        <title>Green evolution and dynamic adaptations revealed by genomes of the marine picoeukaryotes Micromonas.</title>
        <authorList>
            <person name="Worden A.Z."/>
            <person name="Lee J.H."/>
            <person name="Mock T."/>
            <person name="Rouze P."/>
            <person name="Simmons M.P."/>
            <person name="Aerts A.L."/>
            <person name="Allen A.E."/>
            <person name="Cuvelier M.L."/>
            <person name="Derelle E."/>
            <person name="Everett M.V."/>
            <person name="Foulon E."/>
            <person name="Grimwood J."/>
            <person name="Gundlach H."/>
            <person name="Henrissat B."/>
            <person name="Napoli C."/>
            <person name="McDonald S.M."/>
            <person name="Parker M.S."/>
            <person name="Rombauts S."/>
            <person name="Salamov A."/>
            <person name="Von Dassow P."/>
            <person name="Badger J.H."/>
            <person name="Coutinho P.M."/>
            <person name="Demir E."/>
            <person name="Dubchak I."/>
            <person name="Gentemann C."/>
            <person name="Eikrem W."/>
            <person name="Gready J.E."/>
            <person name="John U."/>
            <person name="Lanier W."/>
            <person name="Lindquist E.A."/>
            <person name="Lucas S."/>
            <person name="Mayer K.F."/>
            <person name="Moreau H."/>
            <person name="Not F."/>
            <person name="Otillar R."/>
            <person name="Panaud O."/>
            <person name="Pangilinan J."/>
            <person name="Paulsen I."/>
            <person name="Piegu B."/>
            <person name="Poliakov A."/>
            <person name="Robbens S."/>
            <person name="Schmutz J."/>
            <person name="Toulza E."/>
            <person name="Wyss T."/>
            <person name="Zelensky A."/>
            <person name="Zhou K."/>
            <person name="Armbrust E.V."/>
            <person name="Bhattacharya D."/>
            <person name="Goodenough U.W."/>
            <person name="Van de Peer Y."/>
            <person name="Grigoriev I.V."/>
        </authorList>
    </citation>
    <scope>NUCLEOTIDE SEQUENCE [LARGE SCALE GENOMIC DNA]</scope>
    <source>
        <strain evidence="5 6">CCMP1545</strain>
    </source>
</reference>
<dbReference type="OMA" id="NTMCANI"/>
<protein>
    <submittedName>
        <fullName evidence="5">Predicted protein</fullName>
    </submittedName>
</protein>
<dbReference type="eggNOG" id="KOG4197">
    <property type="taxonomic scope" value="Eukaryota"/>
</dbReference>
<name>C1N4W1_MICPC</name>
<evidence type="ECO:0000313" key="6">
    <source>
        <dbReference type="Proteomes" id="UP000001876"/>
    </source>
</evidence>
<organism evidence="6">
    <name type="scientific">Micromonas pusilla (strain CCMP1545)</name>
    <name type="common">Picoplanktonic green alga</name>
    <dbReference type="NCBI Taxonomy" id="564608"/>
    <lineage>
        <taxon>Eukaryota</taxon>
        <taxon>Viridiplantae</taxon>
        <taxon>Chlorophyta</taxon>
        <taxon>Mamiellophyceae</taxon>
        <taxon>Mamiellales</taxon>
        <taxon>Mamiellaceae</taxon>
        <taxon>Micromonas</taxon>
    </lineage>
</organism>
<dbReference type="InterPro" id="IPR002885">
    <property type="entry name" value="PPR_rpt"/>
</dbReference>